<proteinExistence type="predicted"/>
<comment type="caution">
    <text evidence="1">The sequence shown here is derived from an EMBL/GenBank/DDBJ whole genome shotgun (WGS) entry which is preliminary data.</text>
</comment>
<protein>
    <submittedName>
        <fullName evidence="1">Uncharacterized protein</fullName>
    </submittedName>
</protein>
<evidence type="ECO:0000313" key="1">
    <source>
        <dbReference type="EMBL" id="KAL0861426.1"/>
    </source>
</evidence>
<dbReference type="EMBL" id="JBEUOH010000023">
    <property type="protein sequence ID" value="KAL0861426.1"/>
    <property type="molecule type" value="Genomic_DNA"/>
</dbReference>
<evidence type="ECO:0000313" key="2">
    <source>
        <dbReference type="Proteomes" id="UP001549920"/>
    </source>
</evidence>
<dbReference type="Proteomes" id="UP001549920">
    <property type="component" value="Unassembled WGS sequence"/>
</dbReference>
<reference evidence="1 2" key="1">
    <citation type="submission" date="2024-06" db="EMBL/GenBank/DDBJ databases">
        <title>A chromosome-level genome assembly of beet webworm, Loxostege sticticalis.</title>
        <authorList>
            <person name="Zhang Y."/>
        </authorList>
    </citation>
    <scope>NUCLEOTIDE SEQUENCE [LARGE SCALE GENOMIC DNA]</scope>
    <source>
        <strain evidence="1">AQ026</strain>
        <tissue evidence="1">Whole body</tissue>
    </source>
</reference>
<sequence length="124" mass="14177">MFKFIDHQHVLIRKLKLHNNKCRTDGAPIRSIMKITSEAVLFLDWLFDSVNGSRGGFAPGKLRGPVKEVEGVLRTTSYYSSKKRFISIWSALKLMGVGLFYARNLNQDPLELRNQIGTFSIIFD</sequence>
<gene>
    <name evidence="1" type="ORF">ABMA27_008970</name>
</gene>
<organism evidence="1 2">
    <name type="scientific">Loxostege sticticalis</name>
    <name type="common">Beet webworm moth</name>
    <dbReference type="NCBI Taxonomy" id="481309"/>
    <lineage>
        <taxon>Eukaryota</taxon>
        <taxon>Metazoa</taxon>
        <taxon>Ecdysozoa</taxon>
        <taxon>Arthropoda</taxon>
        <taxon>Hexapoda</taxon>
        <taxon>Insecta</taxon>
        <taxon>Pterygota</taxon>
        <taxon>Neoptera</taxon>
        <taxon>Endopterygota</taxon>
        <taxon>Lepidoptera</taxon>
        <taxon>Glossata</taxon>
        <taxon>Ditrysia</taxon>
        <taxon>Pyraloidea</taxon>
        <taxon>Crambidae</taxon>
        <taxon>Pyraustinae</taxon>
        <taxon>Loxostege</taxon>
    </lineage>
</organism>
<accession>A0ABR3H9F0</accession>
<keyword evidence="2" id="KW-1185">Reference proteome</keyword>
<name>A0ABR3H9F0_LOXSC</name>